<keyword evidence="2 6" id="KW-0698">rRNA processing</keyword>
<organism evidence="9 10">
    <name type="scientific">Thalassomonas actiniarum</name>
    <dbReference type="NCBI Taxonomy" id="485447"/>
    <lineage>
        <taxon>Bacteria</taxon>
        <taxon>Pseudomonadati</taxon>
        <taxon>Pseudomonadota</taxon>
        <taxon>Gammaproteobacteria</taxon>
        <taxon>Alteromonadales</taxon>
        <taxon>Colwelliaceae</taxon>
        <taxon>Thalassomonas</taxon>
    </lineage>
</organism>
<proteinExistence type="inferred from homology"/>
<comment type="subunit">
    <text evidence="6">Monomer.</text>
</comment>
<dbReference type="SUPFAM" id="SSF53335">
    <property type="entry name" value="S-adenosyl-L-methionine-dependent methyltransferases"/>
    <property type="match status" value="1"/>
</dbReference>
<dbReference type="InterPro" id="IPR007848">
    <property type="entry name" value="Small_mtfrase_dom"/>
</dbReference>
<dbReference type="InterPro" id="IPR029063">
    <property type="entry name" value="SAM-dependent_MTases_sf"/>
</dbReference>
<reference evidence="9 10" key="1">
    <citation type="journal article" date="2015" name="Genome Announc.">
        <title>Draft Genome Sequences of Marine Isolates of Thalassomonas viridans and Thalassomonas actiniarum.</title>
        <authorList>
            <person name="Olonade I."/>
            <person name="van Zyl L.J."/>
            <person name="Trindade M."/>
        </authorList>
    </citation>
    <scope>NUCLEOTIDE SEQUENCE [LARGE SCALE GENOMIC DNA]</scope>
    <source>
        <strain evidence="9 10">A5K-106</strain>
    </source>
</reference>
<dbReference type="Gene3D" id="3.40.50.150">
    <property type="entry name" value="Vaccinia Virus protein VP39"/>
    <property type="match status" value="2"/>
</dbReference>
<dbReference type="InterPro" id="IPR013675">
    <property type="entry name" value="Mtase_sm_N"/>
</dbReference>
<dbReference type="Pfam" id="PF05175">
    <property type="entry name" value="MTS"/>
    <property type="match status" value="1"/>
</dbReference>
<evidence type="ECO:0000256" key="2">
    <source>
        <dbReference type="ARBA" id="ARBA00022552"/>
    </source>
</evidence>
<keyword evidence="5 6" id="KW-0949">S-adenosyl-L-methionine</keyword>
<dbReference type="GO" id="GO:0003676">
    <property type="term" value="F:nucleic acid binding"/>
    <property type="evidence" value="ECO:0007669"/>
    <property type="project" value="InterPro"/>
</dbReference>
<comment type="function">
    <text evidence="6">Specifically methylates the guanine in position 1207 of 16S rRNA in the 30S particle.</text>
</comment>
<dbReference type="EMBL" id="CP059735">
    <property type="protein sequence ID" value="WDE01722.1"/>
    <property type="molecule type" value="Genomic_DNA"/>
</dbReference>
<feature type="domain" description="Methyltransferase small" evidence="7">
    <location>
        <begin position="166"/>
        <end position="331"/>
    </location>
</feature>
<evidence type="ECO:0000256" key="3">
    <source>
        <dbReference type="ARBA" id="ARBA00022603"/>
    </source>
</evidence>
<dbReference type="Pfam" id="PF08468">
    <property type="entry name" value="MTS_N"/>
    <property type="match status" value="1"/>
</dbReference>
<dbReference type="PANTHER" id="PTHR47816:SF4">
    <property type="entry name" value="RIBOSOMAL RNA SMALL SUBUNIT METHYLTRANSFERASE C"/>
    <property type="match status" value="1"/>
</dbReference>
<evidence type="ECO:0000256" key="4">
    <source>
        <dbReference type="ARBA" id="ARBA00022679"/>
    </source>
</evidence>
<evidence type="ECO:0000256" key="5">
    <source>
        <dbReference type="ARBA" id="ARBA00022691"/>
    </source>
</evidence>
<keyword evidence="3 6" id="KW-0489">Methyltransferase</keyword>
<reference evidence="9 10" key="2">
    <citation type="journal article" date="2022" name="Mar. Drugs">
        <title>Bioassay-Guided Fractionation Leads to the Detection of Cholic Acid Generated by the Rare Thalassomonas sp.</title>
        <authorList>
            <person name="Pheiffer F."/>
            <person name="Schneider Y.K."/>
            <person name="Hansen E.H."/>
            <person name="Andersen J.H."/>
            <person name="Isaksson J."/>
            <person name="Busche T."/>
            <person name="R C."/>
            <person name="Kalinowski J."/>
            <person name="Zyl L.V."/>
            <person name="Trindade M."/>
        </authorList>
    </citation>
    <scope>NUCLEOTIDE SEQUENCE [LARGE SCALE GENOMIC DNA]</scope>
    <source>
        <strain evidence="9 10">A5K-106</strain>
    </source>
</reference>
<dbReference type="GO" id="GO:0005737">
    <property type="term" value="C:cytoplasm"/>
    <property type="evidence" value="ECO:0007669"/>
    <property type="project" value="UniProtKB-SubCell"/>
</dbReference>
<evidence type="ECO:0000313" key="9">
    <source>
        <dbReference type="EMBL" id="WDE01722.1"/>
    </source>
</evidence>
<comment type="catalytic activity">
    <reaction evidence="6">
        <text>guanosine(1207) in 16S rRNA + S-adenosyl-L-methionine = N(2)-methylguanosine(1207) in 16S rRNA + S-adenosyl-L-homocysteine + H(+)</text>
        <dbReference type="Rhea" id="RHEA:42736"/>
        <dbReference type="Rhea" id="RHEA-COMP:10213"/>
        <dbReference type="Rhea" id="RHEA-COMP:10214"/>
        <dbReference type="ChEBI" id="CHEBI:15378"/>
        <dbReference type="ChEBI" id="CHEBI:57856"/>
        <dbReference type="ChEBI" id="CHEBI:59789"/>
        <dbReference type="ChEBI" id="CHEBI:74269"/>
        <dbReference type="ChEBI" id="CHEBI:74481"/>
        <dbReference type="EC" id="2.1.1.172"/>
    </reaction>
</comment>
<dbReference type="Proteomes" id="UP000032568">
    <property type="component" value="Chromosome"/>
</dbReference>
<dbReference type="AlphaFoldDB" id="A0AAF0C3Z0"/>
<keyword evidence="10" id="KW-1185">Reference proteome</keyword>
<dbReference type="CDD" id="cd02440">
    <property type="entry name" value="AdoMet_MTases"/>
    <property type="match status" value="1"/>
</dbReference>
<dbReference type="InterPro" id="IPR046977">
    <property type="entry name" value="RsmC/RlmG"/>
</dbReference>
<dbReference type="InterPro" id="IPR023543">
    <property type="entry name" value="rRNA_ssu_MeTfrase_C"/>
</dbReference>
<evidence type="ECO:0000313" key="10">
    <source>
        <dbReference type="Proteomes" id="UP000032568"/>
    </source>
</evidence>
<protein>
    <recommendedName>
        <fullName evidence="6">Ribosomal RNA small subunit methyltransferase C</fullName>
        <ecNumber evidence="6">2.1.1.172</ecNumber>
    </recommendedName>
    <alternativeName>
        <fullName evidence="6">16S rRNA m2G1207 methyltransferase</fullName>
    </alternativeName>
    <alternativeName>
        <fullName evidence="6">rRNA (guanine-N(2)-)-methyltransferase RsmC</fullName>
    </alternativeName>
</protein>
<accession>A0AAF0C3Z0</accession>
<feature type="domain" description="Methyltransferase small N-terminal" evidence="8">
    <location>
        <begin position="1"/>
        <end position="157"/>
    </location>
</feature>
<dbReference type="PANTHER" id="PTHR47816">
    <property type="entry name" value="RIBOSOMAL RNA SMALL SUBUNIT METHYLTRANSFERASE C"/>
    <property type="match status" value="1"/>
</dbReference>
<keyword evidence="4 6" id="KW-0808">Transferase</keyword>
<gene>
    <name evidence="6" type="primary">rsmC</name>
    <name evidence="9" type="ORF">SG35_002315</name>
</gene>
<comment type="similarity">
    <text evidence="6">Belongs to the methyltransferase superfamily. RsmC family.</text>
</comment>
<dbReference type="KEGG" id="tact:SG35_002315"/>
<evidence type="ECO:0000259" key="7">
    <source>
        <dbReference type="Pfam" id="PF05175"/>
    </source>
</evidence>
<name>A0AAF0C3Z0_9GAMM</name>
<dbReference type="PROSITE" id="PS00092">
    <property type="entry name" value="N6_MTASE"/>
    <property type="match status" value="1"/>
</dbReference>
<evidence type="ECO:0000256" key="1">
    <source>
        <dbReference type="ARBA" id="ARBA00022490"/>
    </source>
</evidence>
<dbReference type="HAMAP" id="MF_01862">
    <property type="entry name" value="16SrRNA_methyltr_C"/>
    <property type="match status" value="1"/>
</dbReference>
<comment type="subcellular location">
    <subcellularLocation>
        <location evidence="6">Cytoplasm</location>
    </subcellularLocation>
</comment>
<evidence type="ECO:0000259" key="8">
    <source>
        <dbReference type="Pfam" id="PF08468"/>
    </source>
</evidence>
<dbReference type="GO" id="GO:0052914">
    <property type="term" value="F:16S rRNA (guanine(1207)-N(2))-methyltransferase activity"/>
    <property type="evidence" value="ECO:0007669"/>
    <property type="project" value="UniProtKB-EC"/>
</dbReference>
<evidence type="ECO:0000256" key="6">
    <source>
        <dbReference type="HAMAP-Rule" id="MF_01862"/>
    </source>
</evidence>
<dbReference type="EC" id="2.1.1.172" evidence="6"/>
<sequence length="336" mass="36758">MRNSDLLEADCPLLINLPADGLLAAYLEQYPSCKITCFNNNFEHHQALKQSYPGKAEFVFNCQYKSDKQHDLVVIAFPKSKAELAFTLAMINPQLPENTPILIVGENKGGVKSTGKLAADYIHHIGKVDSARHCTLFSGLANTEQAPFDINAWFKHYHFTQGDIKLEIASLPGVFSQNALDKGTELLLNNLPANLEGELLDFGCGAGVISCFIGKKYPQARLALLDVSALALASAEKTLAINGLSGTVFPSNSLSEVRGKYQHIVSNPPFHQGVKTHYGATESFLKQIKGHLKPKGNVTIVANNFLSYKPIMEKAIGTTTTLINEKGFAIYHSQIR</sequence>
<keyword evidence="1 6" id="KW-0963">Cytoplasm</keyword>
<dbReference type="InterPro" id="IPR002052">
    <property type="entry name" value="DNA_methylase_N6_adenine_CS"/>
</dbReference>